<evidence type="ECO:0000313" key="2">
    <source>
        <dbReference type="EMBL" id="KAH3849161.1"/>
    </source>
</evidence>
<feature type="compositionally biased region" description="Gly residues" evidence="1">
    <location>
        <begin position="37"/>
        <end position="60"/>
    </location>
</feature>
<protein>
    <submittedName>
        <fullName evidence="2">Uncharacterized protein</fullName>
    </submittedName>
</protein>
<feature type="compositionally biased region" description="Polar residues" evidence="1">
    <location>
        <begin position="9"/>
        <end position="36"/>
    </location>
</feature>
<proteinExistence type="predicted"/>
<evidence type="ECO:0000256" key="1">
    <source>
        <dbReference type="SAM" id="MobiDB-lite"/>
    </source>
</evidence>
<comment type="caution">
    <text evidence="2">The sequence shown here is derived from an EMBL/GenBank/DDBJ whole genome shotgun (WGS) entry which is preliminary data.</text>
</comment>
<evidence type="ECO:0000313" key="3">
    <source>
        <dbReference type="Proteomes" id="UP000828390"/>
    </source>
</evidence>
<dbReference type="AlphaFoldDB" id="A0A9D4L2B0"/>
<gene>
    <name evidence="2" type="ORF">DPMN_091557</name>
</gene>
<dbReference type="Proteomes" id="UP000828390">
    <property type="component" value="Unassembled WGS sequence"/>
</dbReference>
<keyword evidence="3" id="KW-1185">Reference proteome</keyword>
<feature type="region of interest" description="Disordered" evidence="1">
    <location>
        <begin position="1"/>
        <end position="60"/>
    </location>
</feature>
<name>A0A9D4L2B0_DREPO</name>
<organism evidence="2 3">
    <name type="scientific">Dreissena polymorpha</name>
    <name type="common">Zebra mussel</name>
    <name type="synonym">Mytilus polymorpha</name>
    <dbReference type="NCBI Taxonomy" id="45954"/>
    <lineage>
        <taxon>Eukaryota</taxon>
        <taxon>Metazoa</taxon>
        <taxon>Spiralia</taxon>
        <taxon>Lophotrochozoa</taxon>
        <taxon>Mollusca</taxon>
        <taxon>Bivalvia</taxon>
        <taxon>Autobranchia</taxon>
        <taxon>Heteroconchia</taxon>
        <taxon>Euheterodonta</taxon>
        <taxon>Imparidentia</taxon>
        <taxon>Neoheterodontei</taxon>
        <taxon>Myida</taxon>
        <taxon>Dreissenoidea</taxon>
        <taxon>Dreissenidae</taxon>
        <taxon>Dreissena</taxon>
    </lineage>
</organism>
<sequence>MRSRPENIVSPSQSPNISHNSSQSVKYDGTSSNEGANGQGAPFGRGSGKGTGRGPGRGRR</sequence>
<reference evidence="2" key="1">
    <citation type="journal article" date="2019" name="bioRxiv">
        <title>The Genome of the Zebra Mussel, Dreissena polymorpha: A Resource for Invasive Species Research.</title>
        <authorList>
            <person name="McCartney M.A."/>
            <person name="Auch B."/>
            <person name="Kono T."/>
            <person name="Mallez S."/>
            <person name="Zhang Y."/>
            <person name="Obille A."/>
            <person name="Becker A."/>
            <person name="Abrahante J.E."/>
            <person name="Garbe J."/>
            <person name="Badalamenti J.P."/>
            <person name="Herman A."/>
            <person name="Mangelson H."/>
            <person name="Liachko I."/>
            <person name="Sullivan S."/>
            <person name="Sone E.D."/>
            <person name="Koren S."/>
            <person name="Silverstein K.A.T."/>
            <person name="Beckman K.B."/>
            <person name="Gohl D.M."/>
        </authorList>
    </citation>
    <scope>NUCLEOTIDE SEQUENCE</scope>
    <source>
        <strain evidence="2">Duluth1</strain>
        <tissue evidence="2">Whole animal</tissue>
    </source>
</reference>
<accession>A0A9D4L2B0</accession>
<reference evidence="2" key="2">
    <citation type="submission" date="2020-11" db="EMBL/GenBank/DDBJ databases">
        <authorList>
            <person name="McCartney M.A."/>
            <person name="Auch B."/>
            <person name="Kono T."/>
            <person name="Mallez S."/>
            <person name="Becker A."/>
            <person name="Gohl D.M."/>
            <person name="Silverstein K.A.T."/>
            <person name="Koren S."/>
            <person name="Bechman K.B."/>
            <person name="Herman A."/>
            <person name="Abrahante J.E."/>
            <person name="Garbe J."/>
        </authorList>
    </citation>
    <scope>NUCLEOTIDE SEQUENCE</scope>
    <source>
        <strain evidence="2">Duluth1</strain>
        <tissue evidence="2">Whole animal</tissue>
    </source>
</reference>
<dbReference type="EMBL" id="JAIWYP010000003">
    <property type="protein sequence ID" value="KAH3849161.1"/>
    <property type="molecule type" value="Genomic_DNA"/>
</dbReference>